<dbReference type="PANTHER" id="PTHR33803:SF3">
    <property type="entry name" value="BLL1974 PROTEIN"/>
    <property type="match status" value="1"/>
</dbReference>
<evidence type="ECO:0000259" key="3">
    <source>
        <dbReference type="Pfam" id="PF13586"/>
    </source>
</evidence>
<dbReference type="InterPro" id="IPR008490">
    <property type="entry name" value="Transposase_InsH_N"/>
</dbReference>
<dbReference type="AlphaFoldDB" id="F1SZS1"/>
<dbReference type="InterPro" id="IPR025668">
    <property type="entry name" value="Tnp_DDE_dom"/>
</dbReference>
<feature type="region of interest" description="Disordered" evidence="1">
    <location>
        <begin position="141"/>
        <end position="164"/>
    </location>
</feature>
<dbReference type="InterPro" id="IPR047710">
    <property type="entry name" value="Transpos_IS5-like"/>
</dbReference>
<dbReference type="Pfam" id="PF05598">
    <property type="entry name" value="DUF772"/>
    <property type="match status" value="1"/>
</dbReference>
<dbReference type="NCBIfam" id="NF033578">
    <property type="entry name" value="transpos_IS5_1"/>
    <property type="match status" value="1"/>
</dbReference>
<name>F1SZS1_TETHA</name>
<accession>F1SZS1</accession>
<reference evidence="4" key="1">
    <citation type="journal article" date="2011" name="Int. J. Food Microbiol.">
        <title>Diversity of plasmids encoding histidine decarboxylase gene in Tetragenococcus spp. isolated from Japanese fish sauce.</title>
        <authorList>
            <person name="Satomi M."/>
            <person name="Furushita M."/>
            <person name="Oikawa H."/>
            <person name="Yano Y."/>
        </authorList>
    </citation>
    <scope>NUCLEOTIDE SEQUENCE</scope>
    <source>
        <strain evidence="4">I</strain>
        <plasmid evidence="4">pHDC-I</plasmid>
    </source>
</reference>
<organism evidence="4">
    <name type="scientific">Tetragenococcus halophilus</name>
    <name type="common">Pediococcus halophilus</name>
    <dbReference type="NCBI Taxonomy" id="51669"/>
    <lineage>
        <taxon>Bacteria</taxon>
        <taxon>Bacillati</taxon>
        <taxon>Bacillota</taxon>
        <taxon>Bacilli</taxon>
        <taxon>Lactobacillales</taxon>
        <taxon>Enterococcaceae</taxon>
        <taxon>Tetragenococcus</taxon>
    </lineage>
</organism>
<feature type="domain" description="Transposase InsH N-terminal" evidence="2">
    <location>
        <begin position="35"/>
        <end position="126"/>
    </location>
</feature>
<evidence type="ECO:0000313" key="4">
    <source>
        <dbReference type="EMBL" id="BAJ84516.1"/>
    </source>
</evidence>
<dbReference type="PANTHER" id="PTHR33803">
    <property type="entry name" value="IS1478 TRANSPOSASE"/>
    <property type="match status" value="1"/>
</dbReference>
<evidence type="ECO:0000259" key="2">
    <source>
        <dbReference type="Pfam" id="PF05598"/>
    </source>
</evidence>
<geneLocation type="plasmid" evidence="4">
    <name>pHDC-I</name>
</geneLocation>
<dbReference type="Pfam" id="PF13586">
    <property type="entry name" value="DDE_Tnp_1_2"/>
    <property type="match status" value="1"/>
</dbReference>
<feature type="domain" description="Transposase DDE" evidence="3">
    <location>
        <begin position="360"/>
        <end position="448"/>
    </location>
</feature>
<evidence type="ECO:0000256" key="1">
    <source>
        <dbReference type="SAM" id="MobiDB-lite"/>
    </source>
</evidence>
<proteinExistence type="predicted"/>
<protein>
    <submittedName>
        <fullName evidence="4">Transposase</fullName>
    </submittedName>
</protein>
<keyword evidence="4" id="KW-0614">Plasmid</keyword>
<sequence length="486" mass="56863">MHLLLLRRMLMYKSQPYVQISFEDFNQPLGLHMNPENRWVKKAEQIPWGQLEKDYAKNFPNPKGNVAKSLRMALGALLIQKEYHYSDEETVAQIQENPYLQFFVGLPGYQEEAPFEASSMVHFRKRLDEVTLMQINEKILSYNQKDDDDPTPPTDGSNSGTLTLDATCAPQNIKYPTDTELLNDARTHAEKIVDSLCQDYQWKKPRIYRQLAQKVYLNIVRRKKKAKKWLRKQIRKMLGFVKRDIQVIQKFLDRGAQLTEQQAIWWTTIQNIYEQQRYMYDNHTHSVQDRIVSFHQPWLRPIVRGKAKASVEFGAKFDMSLDQGIARLEYSSFDAYNESDILISTIRRYHDRHGNYPERVLADKIYRNRKNLNYCKQRGIRLSGPALGRPKKNEVRDKTIDEQDNADRVAVERGFSQLKGCFGADLITTKRKDTTLSSIALSVLALNLSKLTADALRQILSNVFKSRQIKNWTLYFSFFTKFTIIQ</sequence>
<dbReference type="EMBL" id="AB588179">
    <property type="protein sequence ID" value="BAJ84516.1"/>
    <property type="molecule type" value="Genomic_DNA"/>
</dbReference>